<feature type="compositionally biased region" description="Low complexity" evidence="1">
    <location>
        <begin position="48"/>
        <end position="63"/>
    </location>
</feature>
<dbReference type="OrthoDB" id="4851849at2759"/>
<organism evidence="2 3">
    <name type="scientific">Cavenderia fasciculata</name>
    <name type="common">Slime mold</name>
    <name type="synonym">Dictyostelium fasciculatum</name>
    <dbReference type="NCBI Taxonomy" id="261658"/>
    <lineage>
        <taxon>Eukaryota</taxon>
        <taxon>Amoebozoa</taxon>
        <taxon>Evosea</taxon>
        <taxon>Eumycetozoa</taxon>
        <taxon>Dictyostelia</taxon>
        <taxon>Acytosteliales</taxon>
        <taxon>Cavenderiaceae</taxon>
        <taxon>Cavenderia</taxon>
    </lineage>
</organism>
<evidence type="ECO:0000313" key="3">
    <source>
        <dbReference type="Proteomes" id="UP000007797"/>
    </source>
</evidence>
<keyword evidence="3" id="KW-1185">Reference proteome</keyword>
<feature type="compositionally biased region" description="Acidic residues" evidence="1">
    <location>
        <begin position="69"/>
        <end position="81"/>
    </location>
</feature>
<gene>
    <name evidence="2" type="ORF">DFA_01646</name>
</gene>
<dbReference type="RefSeq" id="XP_004359610.1">
    <property type="nucleotide sequence ID" value="XM_004359553.1"/>
</dbReference>
<name>F4PTZ2_CACFS</name>
<dbReference type="EMBL" id="GL883010">
    <property type="protein sequence ID" value="EGG21760.1"/>
    <property type="molecule type" value="Genomic_DNA"/>
</dbReference>
<sequence>MSTTFSSNKEGSTDSTIISSTNEEVVAGEERRKKTVKKKPASLVAAETTSNDNSSSSTSTTSTFAGNNDQEEEGEGEGEGEETTKKKKKKKKKKKNKSTSSFEAEPTTTTTFVPVPPAGSHCGLCGKTGKMRVTKCCKNIICDDYDKYQLMSFARNSCSRNHDRYTVCNTHFELKHRGAWQKCLECQRMMGVPSFADQGTNEYNFVKLANPPKYTITCSYCPYSSGSLKDFPSISYKFGDTKKSYACITCYKTKRNIL</sequence>
<evidence type="ECO:0000256" key="1">
    <source>
        <dbReference type="SAM" id="MobiDB-lite"/>
    </source>
</evidence>
<evidence type="ECO:0000313" key="2">
    <source>
        <dbReference type="EMBL" id="EGG21760.1"/>
    </source>
</evidence>
<dbReference type="Proteomes" id="UP000007797">
    <property type="component" value="Unassembled WGS sequence"/>
</dbReference>
<dbReference type="GeneID" id="14873306"/>
<accession>F4PTZ2</accession>
<feature type="compositionally biased region" description="Low complexity" evidence="1">
    <location>
        <begin position="99"/>
        <end position="113"/>
    </location>
</feature>
<dbReference type="KEGG" id="dfa:DFA_01646"/>
<proteinExistence type="predicted"/>
<feature type="compositionally biased region" description="Polar residues" evidence="1">
    <location>
        <begin position="1"/>
        <end position="23"/>
    </location>
</feature>
<dbReference type="AlphaFoldDB" id="F4PTZ2"/>
<feature type="compositionally biased region" description="Basic residues" evidence="1">
    <location>
        <begin position="85"/>
        <end position="97"/>
    </location>
</feature>
<protein>
    <submittedName>
        <fullName evidence="2">Uncharacterized protein</fullName>
    </submittedName>
</protein>
<reference evidence="3" key="1">
    <citation type="journal article" date="2011" name="Genome Res.">
        <title>Phylogeny-wide analysis of social amoeba genomes highlights ancient origins for complex intercellular communication.</title>
        <authorList>
            <person name="Heidel A.J."/>
            <person name="Lawal H.M."/>
            <person name="Felder M."/>
            <person name="Schilde C."/>
            <person name="Helps N.R."/>
            <person name="Tunggal B."/>
            <person name="Rivero F."/>
            <person name="John U."/>
            <person name="Schleicher M."/>
            <person name="Eichinger L."/>
            <person name="Platzer M."/>
            <person name="Noegel A.A."/>
            <person name="Schaap P."/>
            <person name="Gloeckner G."/>
        </authorList>
    </citation>
    <scope>NUCLEOTIDE SEQUENCE [LARGE SCALE GENOMIC DNA]</scope>
    <source>
        <strain evidence="3">SH3</strain>
    </source>
</reference>
<feature type="region of interest" description="Disordered" evidence="1">
    <location>
        <begin position="1"/>
        <end position="113"/>
    </location>
</feature>